<proteinExistence type="inferred from homology"/>
<comment type="function">
    <text evidence="7">Catalyzes the specific phosphorylation of the 3-hydroxyl group of shikimic acid using ATP as a cosubstrate.</text>
</comment>
<dbReference type="PANTHER" id="PTHR21087:SF16">
    <property type="entry name" value="SHIKIMATE KINASE 1, CHLOROPLASTIC"/>
    <property type="match status" value="1"/>
</dbReference>
<comment type="cofactor">
    <cofactor evidence="7">
        <name>Mg(2+)</name>
        <dbReference type="ChEBI" id="CHEBI:18420"/>
    </cofactor>
    <text evidence="7">Binds 1 Mg(2+) ion per subunit.</text>
</comment>
<dbReference type="PRINTS" id="PR01100">
    <property type="entry name" value="SHIKIMTKNASE"/>
</dbReference>
<dbReference type="GO" id="GO:0000287">
    <property type="term" value="F:magnesium ion binding"/>
    <property type="evidence" value="ECO:0007669"/>
    <property type="project" value="UniProtKB-UniRule"/>
</dbReference>
<evidence type="ECO:0000256" key="1">
    <source>
        <dbReference type="ARBA" id="ARBA00022605"/>
    </source>
</evidence>
<dbReference type="InterPro" id="IPR027417">
    <property type="entry name" value="P-loop_NTPase"/>
</dbReference>
<evidence type="ECO:0000313" key="8">
    <source>
        <dbReference type="EMBL" id="VYS72868.1"/>
    </source>
</evidence>
<name>A0A6N2QXH9_9FIRM</name>
<evidence type="ECO:0000256" key="3">
    <source>
        <dbReference type="ARBA" id="ARBA00022741"/>
    </source>
</evidence>
<keyword evidence="7" id="KW-0963">Cytoplasm</keyword>
<comment type="caution">
    <text evidence="7">Lacks conserved residue(s) required for the propagation of feature annotation.</text>
</comment>
<dbReference type="GO" id="GO:0009423">
    <property type="term" value="P:chorismate biosynthetic process"/>
    <property type="evidence" value="ECO:0007669"/>
    <property type="project" value="UniProtKB-UniRule"/>
</dbReference>
<comment type="subcellular location">
    <subcellularLocation>
        <location evidence="7">Cytoplasm</location>
    </subcellularLocation>
</comment>
<evidence type="ECO:0000256" key="2">
    <source>
        <dbReference type="ARBA" id="ARBA00022679"/>
    </source>
</evidence>
<keyword evidence="1 7" id="KW-0028">Amino-acid biosynthesis</keyword>
<keyword evidence="5 7" id="KW-0067">ATP-binding</keyword>
<keyword evidence="7" id="KW-0460">Magnesium</keyword>
<keyword evidence="2 7" id="KW-0808">Transferase</keyword>
<sequence>MNHVIVIGFMGSGKTRVGKQLSRDLGLPFVDLEKLIVKKMNLSVREIFQKFGEPFFRALETMAVKELINDKERKVISLGSGLPLQEQNQKYLKDLGTVIYLKGSFETLKKRLEGSSKDPLLDGDDRDEKIKKLLKQRDPVYQKFADLEVVTGVKPFEDLIREIEEKLAAYEKNS</sequence>
<evidence type="ECO:0000256" key="6">
    <source>
        <dbReference type="ARBA" id="ARBA00023141"/>
    </source>
</evidence>
<dbReference type="InterPro" id="IPR000623">
    <property type="entry name" value="Shikimate_kinase/TSH1"/>
</dbReference>
<dbReference type="PANTHER" id="PTHR21087">
    <property type="entry name" value="SHIKIMATE KINASE"/>
    <property type="match status" value="1"/>
</dbReference>
<dbReference type="Pfam" id="PF01202">
    <property type="entry name" value="SKI"/>
    <property type="match status" value="1"/>
</dbReference>
<dbReference type="GO" id="GO:0009073">
    <property type="term" value="P:aromatic amino acid family biosynthetic process"/>
    <property type="evidence" value="ECO:0007669"/>
    <property type="project" value="UniProtKB-KW"/>
</dbReference>
<dbReference type="GO" id="GO:0004765">
    <property type="term" value="F:shikimate kinase activity"/>
    <property type="evidence" value="ECO:0007669"/>
    <property type="project" value="UniProtKB-UniRule"/>
</dbReference>
<dbReference type="Gene3D" id="3.40.50.300">
    <property type="entry name" value="P-loop containing nucleotide triphosphate hydrolases"/>
    <property type="match status" value="1"/>
</dbReference>
<feature type="binding site" evidence="7">
    <location>
        <position position="137"/>
    </location>
    <ligand>
        <name>substrate</name>
    </ligand>
</feature>
<reference evidence="8" key="1">
    <citation type="submission" date="2019-11" db="EMBL/GenBank/DDBJ databases">
        <authorList>
            <person name="Feng L."/>
        </authorList>
    </citation>
    <scope>NUCLEOTIDE SEQUENCE</scope>
    <source>
        <strain evidence="8">BgluceraseaLFYP119</strain>
    </source>
</reference>
<dbReference type="HAMAP" id="MF_00109">
    <property type="entry name" value="Shikimate_kinase"/>
    <property type="match status" value="1"/>
</dbReference>
<evidence type="ECO:0000256" key="7">
    <source>
        <dbReference type="HAMAP-Rule" id="MF_00109"/>
    </source>
</evidence>
<dbReference type="GO" id="GO:0008652">
    <property type="term" value="P:amino acid biosynthetic process"/>
    <property type="evidence" value="ECO:0007669"/>
    <property type="project" value="UniProtKB-KW"/>
</dbReference>
<feature type="binding site" evidence="7">
    <location>
        <begin position="11"/>
        <end position="16"/>
    </location>
    <ligand>
        <name>ATP</name>
        <dbReference type="ChEBI" id="CHEBI:30616"/>
    </ligand>
</feature>
<dbReference type="EC" id="2.7.1.71" evidence="7"/>
<gene>
    <name evidence="8" type="primary">aroK_2</name>
    <name evidence="7" type="synonym">aroK</name>
    <name evidence="8" type="ORF">BGLFYP119_00320</name>
</gene>
<dbReference type="SUPFAM" id="SSF52540">
    <property type="entry name" value="P-loop containing nucleoside triphosphate hydrolases"/>
    <property type="match status" value="1"/>
</dbReference>
<dbReference type="UniPathway" id="UPA00053">
    <property type="reaction ID" value="UER00088"/>
</dbReference>
<keyword evidence="6 7" id="KW-0057">Aromatic amino acid biosynthesis</keyword>
<accession>A0A6N2QXH9</accession>
<evidence type="ECO:0000256" key="5">
    <source>
        <dbReference type="ARBA" id="ARBA00022840"/>
    </source>
</evidence>
<evidence type="ECO:0000256" key="4">
    <source>
        <dbReference type="ARBA" id="ARBA00022777"/>
    </source>
</evidence>
<dbReference type="CDD" id="cd00464">
    <property type="entry name" value="SK"/>
    <property type="match status" value="1"/>
</dbReference>
<comment type="pathway">
    <text evidence="7">Metabolic intermediate biosynthesis; chorismate biosynthesis; chorismate from D-erythrose 4-phosphate and phosphoenolpyruvate: step 5/7.</text>
</comment>
<dbReference type="GO" id="GO:0005829">
    <property type="term" value="C:cytosol"/>
    <property type="evidence" value="ECO:0007669"/>
    <property type="project" value="TreeGrafter"/>
</dbReference>
<dbReference type="RefSeq" id="WP_156352282.1">
    <property type="nucleotide sequence ID" value="NZ_CACRST010000005.1"/>
</dbReference>
<comment type="catalytic activity">
    <reaction evidence="7">
        <text>shikimate + ATP = 3-phosphoshikimate + ADP + H(+)</text>
        <dbReference type="Rhea" id="RHEA:13121"/>
        <dbReference type="ChEBI" id="CHEBI:15378"/>
        <dbReference type="ChEBI" id="CHEBI:30616"/>
        <dbReference type="ChEBI" id="CHEBI:36208"/>
        <dbReference type="ChEBI" id="CHEBI:145989"/>
        <dbReference type="ChEBI" id="CHEBI:456216"/>
        <dbReference type="EC" id="2.7.1.71"/>
    </reaction>
</comment>
<comment type="similarity">
    <text evidence="7">Belongs to the shikimate kinase family.</text>
</comment>
<dbReference type="AlphaFoldDB" id="A0A6N2QXH9"/>
<keyword evidence="3 7" id="KW-0547">Nucleotide-binding</keyword>
<keyword evidence="7" id="KW-0479">Metal-binding</keyword>
<organism evidence="8">
    <name type="scientific">Blautia glucerasea</name>
    <dbReference type="NCBI Taxonomy" id="536633"/>
    <lineage>
        <taxon>Bacteria</taxon>
        <taxon>Bacillati</taxon>
        <taxon>Bacillota</taxon>
        <taxon>Clostridia</taxon>
        <taxon>Lachnospirales</taxon>
        <taxon>Lachnospiraceae</taxon>
        <taxon>Blautia</taxon>
    </lineage>
</organism>
<comment type="subunit">
    <text evidence="7">Monomer.</text>
</comment>
<dbReference type="InterPro" id="IPR031322">
    <property type="entry name" value="Shikimate/glucono_kinase"/>
</dbReference>
<feature type="binding site" evidence="7">
    <location>
        <position position="15"/>
    </location>
    <ligand>
        <name>Mg(2+)</name>
        <dbReference type="ChEBI" id="CHEBI:18420"/>
    </ligand>
</feature>
<dbReference type="GO" id="GO:0005524">
    <property type="term" value="F:ATP binding"/>
    <property type="evidence" value="ECO:0007669"/>
    <property type="project" value="UniProtKB-UniRule"/>
</dbReference>
<feature type="binding site" evidence="7">
    <location>
        <position position="57"/>
    </location>
    <ligand>
        <name>substrate</name>
    </ligand>
</feature>
<protein>
    <recommendedName>
        <fullName evidence="7">Shikimate kinase</fullName>
        <shortName evidence="7">SK</shortName>
        <ecNumber evidence="7">2.7.1.71</ecNumber>
    </recommendedName>
</protein>
<keyword evidence="4 7" id="KW-0418">Kinase</keyword>
<dbReference type="EMBL" id="CACRST010000005">
    <property type="protein sequence ID" value="VYS72868.1"/>
    <property type="molecule type" value="Genomic_DNA"/>
</dbReference>